<feature type="domain" description="RSE1/DDB1/CPSF1 C-terminal" evidence="4">
    <location>
        <begin position="1100"/>
        <end position="1471"/>
    </location>
</feature>
<keyword evidence="7" id="KW-1185">Reference proteome</keyword>
<reference evidence="6 7" key="1">
    <citation type="journal article" date="2006" name="Nature">
        <title>Insights from the genome of the biotrophic fungal plant pathogen Ustilago maydis.</title>
        <authorList>
            <person name="Kamper J."/>
            <person name="Kahmann R."/>
            <person name="Bolker M."/>
            <person name="Ma L.J."/>
            <person name="Brefort T."/>
            <person name="Saville B.J."/>
            <person name="Banuett F."/>
            <person name="Kronstad J.W."/>
            <person name="Gold S.E."/>
            <person name="Muller O."/>
            <person name="Perlin M.H."/>
            <person name="Wosten H.A."/>
            <person name="de Vries R."/>
            <person name="Ruiz-Herrera J."/>
            <person name="Reynaga-Pena C.G."/>
            <person name="Snetselaar K."/>
            <person name="McCann M."/>
            <person name="Perez-Martin J."/>
            <person name="Feldbrugge M."/>
            <person name="Basse C.W."/>
            <person name="Steinberg G."/>
            <person name="Ibeas J.I."/>
            <person name="Holloman W."/>
            <person name="Guzman P."/>
            <person name="Farman M."/>
            <person name="Stajich J.E."/>
            <person name="Sentandreu R."/>
            <person name="Gonzalez-Prieto J.M."/>
            <person name="Kennell J.C."/>
            <person name="Molina L."/>
            <person name="Schirawski J."/>
            <person name="Mendoza-Mendoza A."/>
            <person name="Greilinger D."/>
            <person name="Munch K."/>
            <person name="Rossel N."/>
            <person name="Scherer M."/>
            <person name="Vranes M."/>
            <person name="Ladendorf O."/>
            <person name="Vincon V."/>
            <person name="Fuchs U."/>
            <person name="Sandrock B."/>
            <person name="Meng S."/>
            <person name="Ho E.C."/>
            <person name="Cahill M.J."/>
            <person name="Boyce K.J."/>
            <person name="Klose J."/>
            <person name="Klosterman S.J."/>
            <person name="Deelstra H.J."/>
            <person name="Ortiz-Castellanos L."/>
            <person name="Li W."/>
            <person name="Sanchez-Alonso P."/>
            <person name="Schreier P.H."/>
            <person name="Hauser-Hahn I."/>
            <person name="Vaupel M."/>
            <person name="Koopmann E."/>
            <person name="Friedrich G."/>
            <person name="Voss H."/>
            <person name="Schluter T."/>
            <person name="Margolis J."/>
            <person name="Platt D."/>
            <person name="Swimmer C."/>
            <person name="Gnirke A."/>
            <person name="Chen F."/>
            <person name="Vysotskaia V."/>
            <person name="Mannhaupt G."/>
            <person name="Guldener U."/>
            <person name="Munsterkotter M."/>
            <person name="Haase D."/>
            <person name="Oesterheld M."/>
            <person name="Mewes H.W."/>
            <person name="Mauceli E.W."/>
            <person name="DeCaprio D."/>
            <person name="Wade C.M."/>
            <person name="Butler J."/>
            <person name="Young S."/>
            <person name="Jaffe D.B."/>
            <person name="Calvo S."/>
            <person name="Nusbaum C."/>
            <person name="Galagan J."/>
            <person name="Birren B.W."/>
        </authorList>
    </citation>
    <scope>NUCLEOTIDE SEQUENCE [LARGE SCALE GENOMIC DNA]</scope>
    <source>
        <strain evidence="7">DSM 14603 / FGSC 9021 / UM521</strain>
    </source>
</reference>
<protein>
    <recommendedName>
        <fullName evidence="2">DNA damage-binding protein 1</fullName>
    </recommendedName>
</protein>
<dbReference type="InParanoid" id="A0A0D1DZK1"/>
<evidence type="ECO:0000256" key="3">
    <source>
        <dbReference type="SAM" id="MobiDB-lite"/>
    </source>
</evidence>
<feature type="domain" description="RSE1/DDB1/CPSF1 second beta-propeller" evidence="5">
    <location>
        <begin position="697"/>
        <end position="1029"/>
    </location>
</feature>
<feature type="region of interest" description="Disordered" evidence="3">
    <location>
        <begin position="266"/>
        <end position="334"/>
    </location>
</feature>
<dbReference type="Gene3D" id="1.10.150.910">
    <property type="match status" value="1"/>
</dbReference>
<evidence type="ECO:0000313" key="6">
    <source>
        <dbReference type="EMBL" id="KIS69454.1"/>
    </source>
</evidence>
<dbReference type="GO" id="GO:0006281">
    <property type="term" value="P:DNA repair"/>
    <property type="evidence" value="ECO:0000318"/>
    <property type="project" value="GO_Central"/>
</dbReference>
<feature type="compositionally biased region" description="Basic and acidic residues" evidence="3">
    <location>
        <begin position="304"/>
        <end position="316"/>
    </location>
</feature>
<evidence type="ECO:0000259" key="5">
    <source>
        <dbReference type="Pfam" id="PF23726"/>
    </source>
</evidence>
<dbReference type="EMBL" id="CM003145">
    <property type="protein sequence ID" value="KIS69454.1"/>
    <property type="molecule type" value="Genomic_DNA"/>
</dbReference>
<dbReference type="PANTHER" id="PTHR10644">
    <property type="entry name" value="DNA REPAIR/RNA PROCESSING CPSF FAMILY"/>
    <property type="match status" value="1"/>
</dbReference>
<feature type="compositionally biased region" description="Low complexity" evidence="3">
    <location>
        <begin position="617"/>
        <end position="627"/>
    </location>
</feature>
<accession>A0A0D1DZK1</accession>
<dbReference type="InterPro" id="IPR011047">
    <property type="entry name" value="Quinoprotein_ADH-like_sf"/>
</dbReference>
<sequence>MLYVAHAYEASAVLQTLALPSFLPTGPCLAMIRQSTIEFLSLATDNATSSASVELLDTVKKVTINARILAAQPITDPSLTGAAKQSLLILTDHYQPRLINVAASTNPGNGELVIETTATLALDEVARSPTESALGIWSEPFLSGTPSFGQRIALMHVYKGVARVVPLSGSLASSRSQDVGDQDEFMQDVSTNPTLSRGVQFSQSFSIRLPHPNLLSCAVLSPSSQDSVPAIALLSQSSIPSEIPGLGELCLPVLSFHSVHVADQELSPLPWGTPRKPPRRSDDTGNDDKRFQPQDSAAATQISRDLKTAKKDDKEATRKKHGPAAMGAKLTPQDLQNREEKLAKSGLAQCHVPLPTADATGAHFVHALPAHVGGGVLIFSENSILYVPPPSNPPASTIHGKDTGTTASERLDAKGKRRKASEGSIVETCRRSSGVSQVKPAPIKAPAAATATTLPSSNENGKRRRSSVNLSSTGADSPDKSADSSPSRPRLLRVSLPHPVQVVSVVDMADADADAFSVLFACNSGALNVLRLGMPDHSQHVASQLPQPRSLRVEALGTTSQPAGPQALSYLGQGLVCVGSATGDNCLYRIIGQNASQKMPASSSEQVLTPPSSPTQSRSMLSHAASSSRDHSELSTGGSLVNLETWQNLGPVVDFVVDDGAGGDPTYASSAQARIVTCSGLGPTGSVREARSGASVRDIASLPIPNAEQIWSVDAGVDDASKLTIGLLVGFATSTAYLHFNADGDLTDATDQLVAAGANVSLPTIAATTVLFHDRSPQLLRVDRTGASLFSVQDASISILDQWRPPNELEVTSASVNSVGQAILALSDKSLLYLTDEDGALIERNKKMLEDEVSCVDISPLIAGKAAQLVACGFWGRDVFDFYNLPDLEVVPRGFAAEFSSVPRSILLHRFESSQPEKASDAEFEFWGFNPNPLDAYLLIGLGDGTLVSFRLGGIVADGNAYVPVSLYDAKTITLGTQALKLDAIKTSTGARVVAISGSRPTLVYHDSKRFSYSALKYKDPRSVATVCAGPGRVFAVVVLTDSLELTSISALGQRDIRTFPLGLNQPLAIAQWADRKVFAVCTWTFLPRGSASKQEGSRGAVRILDHTTFELLDEIRLEPDERPNCITLLDLPGHKMLVVGTGYVSKQSSETVRGRLVAFDVSTGSSRTKEERGRLRQLFECSENGNVYQVQSTRYHLCAAVNSEIKTYSITNCKDMSDKRPSGGPRRPYEVRQEGSWACSFIACNLSAIEPDRLVVGDALRSMNVLNVDRYTGRLTEIARDCDPSWTSATELLDSETQTYIGADISFNLYTTQRMPMSEEVRTSIRRARERETERSVSLAYPRTLRDTDDCYAHVMQRKAVWHYGDMINKFRQTSLVSDPGPDAAVRPKLVFCTAAGAIGVIAHVRDDEAQILAKVERNILSLIESPTEAASAGVIGNIAHSDWRTLRTDHRVQAPAGFLDADVLQMFLDGRLDHNQRYRVVHGPNSEAEALGVRSEVVEQLIEKLSQVC</sequence>
<dbReference type="KEGG" id="uma:UMAG_10604"/>
<dbReference type="STRING" id="237631.A0A0D1DZK1"/>
<evidence type="ECO:0000256" key="1">
    <source>
        <dbReference type="ARBA" id="ARBA00007453"/>
    </source>
</evidence>
<dbReference type="InterPro" id="IPR050358">
    <property type="entry name" value="RSE1/DDB1/CFT1"/>
</dbReference>
<dbReference type="SUPFAM" id="SSF50998">
    <property type="entry name" value="Quinoprotein alcohol dehydrogenase-like"/>
    <property type="match status" value="1"/>
</dbReference>
<feature type="compositionally biased region" description="Low complexity" evidence="3">
    <location>
        <begin position="483"/>
        <end position="493"/>
    </location>
</feature>
<dbReference type="GO" id="GO:0016567">
    <property type="term" value="P:protein ubiquitination"/>
    <property type="evidence" value="ECO:0007669"/>
    <property type="project" value="UniProtKB-UniPathway"/>
</dbReference>
<dbReference type="Gene3D" id="2.130.10.10">
    <property type="entry name" value="YVTN repeat-like/Quinoprotein amine dehydrogenase"/>
    <property type="match status" value="4"/>
</dbReference>
<evidence type="ECO:0000259" key="4">
    <source>
        <dbReference type="Pfam" id="PF03178"/>
    </source>
</evidence>
<dbReference type="GO" id="GO:0035861">
    <property type="term" value="C:site of double-strand break"/>
    <property type="evidence" value="ECO:0000318"/>
    <property type="project" value="GO_Central"/>
</dbReference>
<feature type="compositionally biased region" description="Polar residues" evidence="3">
    <location>
        <begin position="599"/>
        <end position="616"/>
    </location>
</feature>
<feature type="compositionally biased region" description="Low complexity" evidence="3">
    <location>
        <begin position="439"/>
        <end position="453"/>
    </location>
</feature>
<dbReference type="OrthoDB" id="433457at2759"/>
<feature type="compositionally biased region" description="Polar residues" evidence="3">
    <location>
        <begin position="293"/>
        <end position="303"/>
    </location>
</feature>
<dbReference type="RefSeq" id="XP_011389203.1">
    <property type="nucleotide sequence ID" value="XM_011390901.1"/>
</dbReference>
<dbReference type="VEuPathDB" id="FungiDB:UMAG_10604"/>
<name>A0A0D1DZK1_MYCMD</name>
<gene>
    <name evidence="6" type="ORF">UMAG_10604</name>
</gene>
<dbReference type="GeneID" id="23566609"/>
<dbReference type="Proteomes" id="UP000000561">
    <property type="component" value="Chromosome 6"/>
</dbReference>
<dbReference type="GO" id="GO:0005634">
    <property type="term" value="C:nucleus"/>
    <property type="evidence" value="ECO:0000318"/>
    <property type="project" value="GO_Central"/>
</dbReference>
<feature type="compositionally biased region" description="Basic and acidic residues" evidence="3">
    <location>
        <begin position="279"/>
        <end position="292"/>
    </location>
</feature>
<organism evidence="6 7">
    <name type="scientific">Mycosarcoma maydis</name>
    <name type="common">Corn smut fungus</name>
    <name type="synonym">Ustilago maydis</name>
    <dbReference type="NCBI Taxonomy" id="5270"/>
    <lineage>
        <taxon>Eukaryota</taxon>
        <taxon>Fungi</taxon>
        <taxon>Dikarya</taxon>
        <taxon>Basidiomycota</taxon>
        <taxon>Ustilaginomycotina</taxon>
        <taxon>Ustilaginomycetes</taxon>
        <taxon>Ustilaginales</taxon>
        <taxon>Ustilaginaceae</taxon>
        <taxon>Mycosarcoma</taxon>
    </lineage>
</organism>
<evidence type="ECO:0000256" key="2">
    <source>
        <dbReference type="ARBA" id="ARBA00014577"/>
    </source>
</evidence>
<dbReference type="GO" id="GO:0043161">
    <property type="term" value="P:proteasome-mediated ubiquitin-dependent protein catabolic process"/>
    <property type="evidence" value="ECO:0000318"/>
    <property type="project" value="GO_Central"/>
</dbReference>
<dbReference type="eggNOG" id="KOG1897">
    <property type="taxonomic scope" value="Eukaryota"/>
</dbReference>
<dbReference type="InterPro" id="IPR058543">
    <property type="entry name" value="Beta-prop_RSE1/DDB1/CPSF1_2nd"/>
</dbReference>
<evidence type="ECO:0000313" key="7">
    <source>
        <dbReference type="Proteomes" id="UP000000561"/>
    </source>
</evidence>
<comment type="similarity">
    <text evidence="1">Belongs to the DDB1 family.</text>
</comment>
<dbReference type="FunCoup" id="A0A0D1DZK1">
    <property type="interactions" value="795"/>
</dbReference>
<feature type="region of interest" description="Disordered" evidence="3">
    <location>
        <begin position="599"/>
        <end position="636"/>
    </location>
</feature>
<dbReference type="InterPro" id="IPR015943">
    <property type="entry name" value="WD40/YVTN_repeat-like_dom_sf"/>
</dbReference>
<proteinExistence type="inferred from homology"/>
<dbReference type="Pfam" id="PF23726">
    <property type="entry name" value="Beta-prop_RSE1_2nd"/>
    <property type="match status" value="1"/>
</dbReference>
<dbReference type="FunFam" id="1.10.150.910:FF:000013">
    <property type="entry name" value="Predicted protein"/>
    <property type="match status" value="1"/>
</dbReference>
<dbReference type="GO" id="GO:0003676">
    <property type="term" value="F:nucleic acid binding"/>
    <property type="evidence" value="ECO:0007669"/>
    <property type="project" value="InterPro"/>
</dbReference>
<dbReference type="InterPro" id="IPR004871">
    <property type="entry name" value="RSE1/DDB1/CPSF1_C"/>
</dbReference>
<dbReference type="UniPathway" id="UPA00143"/>
<feature type="region of interest" description="Disordered" evidence="3">
    <location>
        <begin position="390"/>
        <end position="493"/>
    </location>
</feature>
<dbReference type="Pfam" id="PF03178">
    <property type="entry name" value="CPSF_A"/>
    <property type="match status" value="1"/>
</dbReference>